<keyword evidence="2" id="KW-0012">Acyltransferase</keyword>
<feature type="domain" description="N-acetyltransferase" evidence="3">
    <location>
        <begin position="3"/>
        <end position="161"/>
    </location>
</feature>
<proteinExistence type="predicted"/>
<evidence type="ECO:0000259" key="3">
    <source>
        <dbReference type="PROSITE" id="PS51186"/>
    </source>
</evidence>
<keyword evidence="1 4" id="KW-0808">Transferase</keyword>
<dbReference type="Gene3D" id="3.40.630.30">
    <property type="match status" value="1"/>
</dbReference>
<dbReference type="PANTHER" id="PTHR43420">
    <property type="entry name" value="ACETYLTRANSFERASE"/>
    <property type="match status" value="1"/>
</dbReference>
<gene>
    <name evidence="4" type="ORF">DB30_06125</name>
</gene>
<dbReference type="GO" id="GO:0016747">
    <property type="term" value="F:acyltransferase activity, transferring groups other than amino-acyl groups"/>
    <property type="evidence" value="ECO:0007669"/>
    <property type="project" value="InterPro"/>
</dbReference>
<dbReference type="SUPFAM" id="SSF55729">
    <property type="entry name" value="Acyl-CoA N-acyltransferases (Nat)"/>
    <property type="match status" value="1"/>
</dbReference>
<evidence type="ECO:0000256" key="2">
    <source>
        <dbReference type="ARBA" id="ARBA00023315"/>
    </source>
</evidence>
<sequence>MATELRPLSTADYEAYLARVDELDAVHRDALPDVFRAPESGPPRTRAYFEGLLADTDALLIGAWVEGELAGFAHAIVREVPQQGIHVGRRYVLIDNFAVGPRWQRRGLGVALVDAVAGWAKQRDASELELEVWEINAGAMRFYEDLGFEPQRRRLARPLSR</sequence>
<comment type="caution">
    <text evidence="4">The sequence shown here is derived from an EMBL/GenBank/DDBJ whole genome shotgun (WGS) entry which is preliminary data.</text>
</comment>
<dbReference type="Proteomes" id="UP000031599">
    <property type="component" value="Unassembled WGS sequence"/>
</dbReference>
<accession>A0A0C1ZVK3</accession>
<dbReference type="InterPro" id="IPR000182">
    <property type="entry name" value="GNAT_dom"/>
</dbReference>
<dbReference type="PANTHER" id="PTHR43420:SF44">
    <property type="entry name" value="ACETYLTRANSFERASE YPEA"/>
    <property type="match status" value="1"/>
</dbReference>
<dbReference type="CDD" id="cd04301">
    <property type="entry name" value="NAT_SF"/>
    <property type="match status" value="1"/>
</dbReference>
<dbReference type="InterPro" id="IPR050680">
    <property type="entry name" value="YpeA/RimI_acetyltransf"/>
</dbReference>
<evidence type="ECO:0000313" key="4">
    <source>
        <dbReference type="EMBL" id="KIG15093.1"/>
    </source>
</evidence>
<protein>
    <submittedName>
        <fullName evidence="4">Acetyltransferase, GNAT family protein</fullName>
    </submittedName>
</protein>
<organism evidence="4 5">
    <name type="scientific">Enhygromyxa salina</name>
    <dbReference type="NCBI Taxonomy" id="215803"/>
    <lineage>
        <taxon>Bacteria</taxon>
        <taxon>Pseudomonadati</taxon>
        <taxon>Myxococcota</taxon>
        <taxon>Polyangia</taxon>
        <taxon>Nannocystales</taxon>
        <taxon>Nannocystaceae</taxon>
        <taxon>Enhygromyxa</taxon>
    </lineage>
</organism>
<name>A0A0C1ZVK3_9BACT</name>
<evidence type="ECO:0000313" key="5">
    <source>
        <dbReference type="Proteomes" id="UP000031599"/>
    </source>
</evidence>
<dbReference type="EMBL" id="JMCC02000061">
    <property type="protein sequence ID" value="KIG15093.1"/>
    <property type="molecule type" value="Genomic_DNA"/>
</dbReference>
<dbReference type="InterPro" id="IPR016181">
    <property type="entry name" value="Acyl_CoA_acyltransferase"/>
</dbReference>
<evidence type="ECO:0000256" key="1">
    <source>
        <dbReference type="ARBA" id="ARBA00022679"/>
    </source>
</evidence>
<dbReference type="AlphaFoldDB" id="A0A0C1ZVK3"/>
<dbReference type="Pfam" id="PF00583">
    <property type="entry name" value="Acetyltransf_1"/>
    <property type="match status" value="1"/>
</dbReference>
<reference evidence="4 5" key="1">
    <citation type="submission" date="2014-12" db="EMBL/GenBank/DDBJ databases">
        <title>Genome assembly of Enhygromyxa salina DSM 15201.</title>
        <authorList>
            <person name="Sharma G."/>
            <person name="Subramanian S."/>
        </authorList>
    </citation>
    <scope>NUCLEOTIDE SEQUENCE [LARGE SCALE GENOMIC DNA]</scope>
    <source>
        <strain evidence="4 5">DSM 15201</strain>
    </source>
</reference>
<dbReference type="RefSeq" id="WP_052552529.1">
    <property type="nucleotide sequence ID" value="NZ_JMCC02000061.1"/>
</dbReference>
<dbReference type="PROSITE" id="PS51186">
    <property type="entry name" value="GNAT"/>
    <property type="match status" value="1"/>
</dbReference>